<dbReference type="Gene3D" id="2.60.120.260">
    <property type="entry name" value="Galactose-binding domain-like"/>
    <property type="match status" value="1"/>
</dbReference>
<protein>
    <recommendedName>
        <fullName evidence="5">Transmembrane protein</fullName>
    </recommendedName>
</protein>
<evidence type="ECO:0008006" key="5">
    <source>
        <dbReference type="Google" id="ProtNLM"/>
    </source>
</evidence>
<feature type="region of interest" description="Disordered" evidence="1">
    <location>
        <begin position="382"/>
        <end position="410"/>
    </location>
</feature>
<feature type="compositionally biased region" description="Basic and acidic residues" evidence="1">
    <location>
        <begin position="399"/>
        <end position="410"/>
    </location>
</feature>
<evidence type="ECO:0000313" key="4">
    <source>
        <dbReference type="Proteomes" id="UP000007431"/>
    </source>
</evidence>
<dbReference type="eggNOG" id="ENOG502SSYW">
    <property type="taxonomic scope" value="Eukaryota"/>
</dbReference>
<sequence>MPWNLTIDDTSPWLLYDGNYFAHTGWKQWYSGTGYVDGAPTREAAEGNSLHVRNSTGFVSLTFNGTGVQLYGSSNASYAVQLDSQNQGSRLQGNDGELFSTQGLDAAEEHNITYQCHSSEDSQLCGFDRVVLFNEEYDGLDWTVVSNRDLDRLMYSGTWTVDHWDGVPSATTRQTFSWSNSPFASVSMKFTGAQAVAVYGSTTFEHGIYYITLNGQKVNRDAFSWRLLGDTLKYFRDGLDENEEYTITVGPDQSARFALNSMRLLGSSVSILSSADAKTSTSSKTTSSPLDSTSTSPNTTSTGPDKPSPRTNIGIIVGPVAGGLALLCIAVGLLVYRKFRRERREKQRLPTLVSTRDMARRHGVDPYIMQTSAGIMLKGSGALVSPASDDVPPPSYQEECLRDSDFGGKR</sequence>
<proteinExistence type="predicted"/>
<keyword evidence="2" id="KW-1133">Transmembrane helix</keyword>
<dbReference type="OrthoDB" id="2576334at2759"/>
<reference evidence="3 4" key="1">
    <citation type="journal article" date="2010" name="Nat. Biotechnol.">
        <title>Genome sequence of the model mushroom Schizophyllum commune.</title>
        <authorList>
            <person name="Ohm R.A."/>
            <person name="de Jong J.F."/>
            <person name="Lugones L.G."/>
            <person name="Aerts A."/>
            <person name="Kothe E."/>
            <person name="Stajich J.E."/>
            <person name="de Vries R.P."/>
            <person name="Record E."/>
            <person name="Levasseur A."/>
            <person name="Baker S.E."/>
            <person name="Bartholomew K.A."/>
            <person name="Coutinho P.M."/>
            <person name="Erdmann S."/>
            <person name="Fowler T.J."/>
            <person name="Gathman A.C."/>
            <person name="Lombard V."/>
            <person name="Henrissat B."/>
            <person name="Knabe N."/>
            <person name="Kuees U."/>
            <person name="Lilly W.W."/>
            <person name="Lindquist E."/>
            <person name="Lucas S."/>
            <person name="Magnuson J.K."/>
            <person name="Piumi F."/>
            <person name="Raudaskoski M."/>
            <person name="Salamov A."/>
            <person name="Schmutz J."/>
            <person name="Schwarze F.W.M.R."/>
            <person name="vanKuyk P.A."/>
            <person name="Horton J.S."/>
            <person name="Grigoriev I.V."/>
            <person name="Woesten H.A.B."/>
        </authorList>
    </citation>
    <scope>NUCLEOTIDE SEQUENCE [LARGE SCALE GENOMIC DNA]</scope>
    <source>
        <strain evidence="4">H4-8 / FGSC 9210</strain>
    </source>
</reference>
<feature type="transmembrane region" description="Helical" evidence="2">
    <location>
        <begin position="313"/>
        <end position="336"/>
    </location>
</feature>
<dbReference type="VEuPathDB" id="FungiDB:SCHCODRAFT_02547704"/>
<evidence type="ECO:0000313" key="3">
    <source>
        <dbReference type="EMBL" id="EFI95131.1"/>
    </source>
</evidence>
<keyword evidence="2" id="KW-0812">Transmembrane</keyword>
<evidence type="ECO:0000256" key="2">
    <source>
        <dbReference type="SAM" id="Phobius"/>
    </source>
</evidence>
<dbReference type="OMA" id="CTYDVTI"/>
<feature type="region of interest" description="Disordered" evidence="1">
    <location>
        <begin position="276"/>
        <end position="311"/>
    </location>
</feature>
<dbReference type="GeneID" id="9591454"/>
<dbReference type="InParanoid" id="D8Q8V6"/>
<dbReference type="RefSeq" id="XP_003030034.1">
    <property type="nucleotide sequence ID" value="XM_003029988.1"/>
</dbReference>
<keyword evidence="2" id="KW-0472">Membrane</keyword>
<keyword evidence="4" id="KW-1185">Reference proteome</keyword>
<dbReference type="Proteomes" id="UP000007431">
    <property type="component" value="Unassembled WGS sequence"/>
</dbReference>
<dbReference type="EMBL" id="GL377308">
    <property type="protein sequence ID" value="EFI95131.1"/>
    <property type="molecule type" value="Genomic_DNA"/>
</dbReference>
<evidence type="ECO:0000256" key="1">
    <source>
        <dbReference type="SAM" id="MobiDB-lite"/>
    </source>
</evidence>
<accession>D8Q8V6</accession>
<gene>
    <name evidence="3" type="ORF">SCHCODRAFT_235849</name>
</gene>
<feature type="compositionally biased region" description="Low complexity" evidence="1">
    <location>
        <begin position="276"/>
        <end position="302"/>
    </location>
</feature>
<dbReference type="AlphaFoldDB" id="D8Q8V6"/>
<dbReference type="HOGENOM" id="CLU_671135_0_0_1"/>
<organism evidence="4">
    <name type="scientific">Schizophyllum commune (strain H4-8 / FGSC 9210)</name>
    <name type="common">Split gill fungus</name>
    <dbReference type="NCBI Taxonomy" id="578458"/>
    <lineage>
        <taxon>Eukaryota</taxon>
        <taxon>Fungi</taxon>
        <taxon>Dikarya</taxon>
        <taxon>Basidiomycota</taxon>
        <taxon>Agaricomycotina</taxon>
        <taxon>Agaricomycetes</taxon>
        <taxon>Agaricomycetidae</taxon>
        <taxon>Agaricales</taxon>
        <taxon>Schizophyllaceae</taxon>
        <taxon>Schizophyllum</taxon>
    </lineage>
</organism>
<dbReference type="KEGG" id="scm:SCHCO_02547704"/>
<name>D8Q8V6_SCHCM</name>